<feature type="coiled-coil region" evidence="1">
    <location>
        <begin position="459"/>
        <end position="497"/>
    </location>
</feature>
<name>A0A939TNI4_9MICO</name>
<dbReference type="Proteomes" id="UP000680132">
    <property type="component" value="Unassembled WGS sequence"/>
</dbReference>
<dbReference type="EMBL" id="JAGFOA010000004">
    <property type="protein sequence ID" value="MBO3664273.1"/>
    <property type="molecule type" value="Genomic_DNA"/>
</dbReference>
<proteinExistence type="predicted"/>
<sequence>MDAPETNDAASSEVTPAPSHEADAAVEPTEPEAAEEGAAAPEVDDAVEADAPASEDAAVEVADASQTDAPAPGDAVASEDAAAESAPADAAAAEEAPQAEPASASEPVSSEWGRVDENGSVSVREGDEWRVVGEYPDGTPEEALAYFERKFDDLALRVRTLAQRRLRGGASAGDLRGQAKKLKDEVTGADVVGDLAGLNDLLDALMASLTEASAEEAAAHRAAVDEAVAQRTAIVERVEALAARDPKSIQWKQATTELNAAFEEWQAHQQSAPRLPKATGQALWKRFRDARATVERARRAFFAELDETHKSARDAKTRILEKAEALASKGEDGIPAYRALLDEWKAAGRAGRKVDDALWARFKAAGDALYGARAERDAAEQAESAPRIEARKALLEEAKVVADTADVKKARQLLSGIQRRWDEVGRIFPRDVERGLDDQIRRIENDLRSREEVEWKRNNPETKARANDATRQLEEAIEKLEKEIADAQAKGDTKAEQAAKDALDARRLWLKAIGG</sequence>
<feature type="compositionally biased region" description="Low complexity" evidence="2">
    <location>
        <begin position="71"/>
        <end position="111"/>
    </location>
</feature>
<organism evidence="3 4">
    <name type="scientific">Microbacterium stercoris</name>
    <dbReference type="NCBI Taxonomy" id="2820289"/>
    <lineage>
        <taxon>Bacteria</taxon>
        <taxon>Bacillati</taxon>
        <taxon>Actinomycetota</taxon>
        <taxon>Actinomycetes</taxon>
        <taxon>Micrococcales</taxon>
        <taxon>Microbacteriaceae</taxon>
        <taxon>Microbacterium</taxon>
    </lineage>
</organism>
<evidence type="ECO:0000313" key="3">
    <source>
        <dbReference type="EMBL" id="MBO3664273.1"/>
    </source>
</evidence>
<evidence type="ECO:0000256" key="2">
    <source>
        <dbReference type="SAM" id="MobiDB-lite"/>
    </source>
</evidence>
<reference evidence="3" key="1">
    <citation type="submission" date="2021-03" db="EMBL/GenBank/DDBJ databases">
        <title>Microbacterium sp. nov., a novel actinobacterium isolated from cow dung.</title>
        <authorList>
            <person name="Zhang L."/>
        </authorList>
    </citation>
    <scope>NUCLEOTIDE SEQUENCE</scope>
    <source>
        <strain evidence="3">NEAU-LLB</strain>
    </source>
</reference>
<dbReference type="Pfam" id="PF03993">
    <property type="entry name" value="DUF349"/>
    <property type="match status" value="3"/>
</dbReference>
<feature type="compositionally biased region" description="Low complexity" evidence="2">
    <location>
        <begin position="49"/>
        <end position="64"/>
    </location>
</feature>
<protein>
    <submittedName>
        <fullName evidence="3">DUF349 domain-containing protein</fullName>
    </submittedName>
</protein>
<dbReference type="AlphaFoldDB" id="A0A939TNI4"/>
<evidence type="ECO:0000313" key="4">
    <source>
        <dbReference type="Proteomes" id="UP000680132"/>
    </source>
</evidence>
<keyword evidence="4" id="KW-1185">Reference proteome</keyword>
<dbReference type="InterPro" id="IPR007139">
    <property type="entry name" value="DUF349"/>
</dbReference>
<comment type="caution">
    <text evidence="3">The sequence shown here is derived from an EMBL/GenBank/DDBJ whole genome shotgun (WGS) entry which is preliminary data.</text>
</comment>
<feature type="region of interest" description="Disordered" evidence="2">
    <location>
        <begin position="1"/>
        <end position="135"/>
    </location>
</feature>
<accession>A0A939TNI4</accession>
<evidence type="ECO:0000256" key="1">
    <source>
        <dbReference type="SAM" id="Coils"/>
    </source>
</evidence>
<gene>
    <name evidence="3" type="ORF">J5V96_12225</name>
</gene>
<keyword evidence="1" id="KW-0175">Coiled coil</keyword>